<dbReference type="KEGG" id="run:DR864_27335"/>
<organism evidence="1 2">
    <name type="scientific">Runella rosea</name>
    <dbReference type="NCBI Taxonomy" id="2259595"/>
    <lineage>
        <taxon>Bacteria</taxon>
        <taxon>Pseudomonadati</taxon>
        <taxon>Bacteroidota</taxon>
        <taxon>Cytophagia</taxon>
        <taxon>Cytophagales</taxon>
        <taxon>Spirosomataceae</taxon>
        <taxon>Runella</taxon>
    </lineage>
</organism>
<dbReference type="AlphaFoldDB" id="A0A344TRB6"/>
<dbReference type="EMBL" id="CP030850">
    <property type="protein sequence ID" value="AXE21187.1"/>
    <property type="molecule type" value="Genomic_DNA"/>
</dbReference>
<sequence>MRQHNKYLEKVYQEMDVYRKHLLNGDELTPTQEETFEKLDICRAWLKDGYSDTEVIRMLKNHPTSKVMERRAREILAMSYEVFAELRQLRNRDGIKYIYAEQFRGAAKMVMEKIGELIGAPLSEDMDFLGVKMNIDTSTIKEVAMLLKEYRGLMKEAATIDGAYDTSRMVGDKKKPTKIVVKRRTTVVNGNVTKDQIDEEAEYEQLD</sequence>
<proteinExistence type="predicted"/>
<gene>
    <name evidence="1" type="ORF">DR864_27335</name>
</gene>
<name>A0A344TRB6_9BACT</name>
<reference evidence="1 2" key="1">
    <citation type="submission" date="2018-07" db="EMBL/GenBank/DDBJ databases">
        <title>Genome sequencing of Runella.</title>
        <authorList>
            <person name="Baek M.-G."/>
            <person name="Yi H."/>
        </authorList>
    </citation>
    <scope>NUCLEOTIDE SEQUENCE [LARGE SCALE GENOMIC DNA]</scope>
    <source>
        <strain evidence="1 2">HYN0085</strain>
    </source>
</reference>
<dbReference type="RefSeq" id="WP_114069948.1">
    <property type="nucleotide sequence ID" value="NZ_CP030850.1"/>
</dbReference>
<dbReference type="OrthoDB" id="947980at2"/>
<evidence type="ECO:0000313" key="2">
    <source>
        <dbReference type="Proteomes" id="UP000251993"/>
    </source>
</evidence>
<protein>
    <submittedName>
        <fullName evidence="1">Uncharacterized protein</fullName>
    </submittedName>
</protein>
<keyword evidence="2" id="KW-1185">Reference proteome</keyword>
<accession>A0A344TRB6</accession>
<evidence type="ECO:0000313" key="1">
    <source>
        <dbReference type="EMBL" id="AXE21187.1"/>
    </source>
</evidence>
<dbReference type="Proteomes" id="UP000251993">
    <property type="component" value="Chromosome"/>
</dbReference>